<evidence type="ECO:0000313" key="3">
    <source>
        <dbReference type="Proteomes" id="UP000562027"/>
    </source>
</evidence>
<keyword evidence="3" id="KW-1185">Reference proteome</keyword>
<evidence type="ECO:0000313" key="2">
    <source>
        <dbReference type="EMBL" id="MBB4845913.1"/>
    </source>
</evidence>
<dbReference type="AlphaFoldDB" id="A0A840LH31"/>
<reference evidence="2 3" key="1">
    <citation type="submission" date="2020-08" db="EMBL/GenBank/DDBJ databases">
        <title>Functional genomics of gut bacteria from endangered species of beetles.</title>
        <authorList>
            <person name="Carlos-Shanley C."/>
        </authorList>
    </citation>
    <scope>NUCLEOTIDE SEQUENCE [LARGE SCALE GENOMIC DNA]</scope>
    <source>
        <strain evidence="2 3">S00239</strain>
    </source>
</reference>
<comment type="caution">
    <text evidence="2">The sequence shown here is derived from an EMBL/GenBank/DDBJ whole genome shotgun (WGS) entry which is preliminary data.</text>
</comment>
<keyword evidence="1" id="KW-0732">Signal</keyword>
<protein>
    <submittedName>
        <fullName evidence="2">ABC-type phosphate transport system substrate-binding protein</fullName>
    </submittedName>
</protein>
<feature type="signal peptide" evidence="1">
    <location>
        <begin position="1"/>
        <end position="21"/>
    </location>
</feature>
<sequence>MKLIPHLFCAASCWLAAAALAAPKEPTLLLIAHKDVTLDKLSPERATQIFLRQQQSWPDGQAIQPIDLREGHALRRAFYEQLSGRSPGQLRAYWARQSFTGMGLPPRQVESDEEVARLVQSTPGAIGYVTRKPAGSTVKVLLSANLE</sequence>
<feature type="chain" id="PRO_5032389509" evidence="1">
    <location>
        <begin position="22"/>
        <end position="147"/>
    </location>
</feature>
<dbReference type="Gene3D" id="3.40.190.10">
    <property type="entry name" value="Periplasmic binding protein-like II"/>
    <property type="match status" value="1"/>
</dbReference>
<dbReference type="Proteomes" id="UP000562027">
    <property type="component" value="Unassembled WGS sequence"/>
</dbReference>
<dbReference type="EMBL" id="JACHLP010000012">
    <property type="protein sequence ID" value="MBB4845913.1"/>
    <property type="molecule type" value="Genomic_DNA"/>
</dbReference>
<dbReference type="RefSeq" id="WP_184304290.1">
    <property type="nucleotide sequence ID" value="NZ_JACHLP010000012.1"/>
</dbReference>
<accession>A0A840LH31</accession>
<evidence type="ECO:0000256" key="1">
    <source>
        <dbReference type="SAM" id="SignalP"/>
    </source>
</evidence>
<proteinExistence type="predicted"/>
<name>A0A840LH31_9BURK</name>
<dbReference type="SUPFAM" id="SSF53850">
    <property type="entry name" value="Periplasmic binding protein-like II"/>
    <property type="match status" value="1"/>
</dbReference>
<gene>
    <name evidence="2" type="ORF">HNP55_004467</name>
</gene>
<organism evidence="2 3">
    <name type="scientific">Roseateles oligotrophus</name>
    <dbReference type="NCBI Taxonomy" id="1769250"/>
    <lineage>
        <taxon>Bacteria</taxon>
        <taxon>Pseudomonadati</taxon>
        <taxon>Pseudomonadota</taxon>
        <taxon>Betaproteobacteria</taxon>
        <taxon>Burkholderiales</taxon>
        <taxon>Sphaerotilaceae</taxon>
        <taxon>Roseateles</taxon>
    </lineage>
</organism>